<dbReference type="Proteomes" id="UP000054563">
    <property type="component" value="Unassembled WGS sequence"/>
</dbReference>
<name>A0A0J8UE08_COCIT</name>
<evidence type="ECO:0000313" key="3">
    <source>
        <dbReference type="Proteomes" id="UP000054563"/>
    </source>
</evidence>
<feature type="compositionally biased region" description="Basic and acidic residues" evidence="1">
    <location>
        <begin position="60"/>
        <end position="75"/>
    </location>
</feature>
<gene>
    <name evidence="2" type="ORF">CIHG_03593</name>
</gene>
<proteinExistence type="predicted"/>
<dbReference type="AlphaFoldDB" id="A0A0J8UE08"/>
<sequence length="135" mass="15499">MGVWIPQKPNTSYRERILEHFFKGSWITVYLPSGLPTESPPGHQQTMALIGSIPATPPCEKGRRKEEKRRQENKSQETLAIFLASAQPAMDFTMQIFMFIRTKELQSETQQTSRQYGKVKCELRESSSMFGGRNN</sequence>
<evidence type="ECO:0000313" key="2">
    <source>
        <dbReference type="EMBL" id="KMU85553.1"/>
    </source>
</evidence>
<feature type="region of interest" description="Disordered" evidence="1">
    <location>
        <begin position="52"/>
        <end position="76"/>
    </location>
</feature>
<dbReference type="EMBL" id="DS016989">
    <property type="protein sequence ID" value="KMU85553.1"/>
    <property type="molecule type" value="Genomic_DNA"/>
</dbReference>
<protein>
    <submittedName>
        <fullName evidence="2">Uncharacterized protein</fullName>
    </submittedName>
</protein>
<accession>A0A0J8UE08</accession>
<organism evidence="2 3">
    <name type="scientific">Coccidioides immitis H538.4</name>
    <dbReference type="NCBI Taxonomy" id="396776"/>
    <lineage>
        <taxon>Eukaryota</taxon>
        <taxon>Fungi</taxon>
        <taxon>Dikarya</taxon>
        <taxon>Ascomycota</taxon>
        <taxon>Pezizomycotina</taxon>
        <taxon>Eurotiomycetes</taxon>
        <taxon>Eurotiomycetidae</taxon>
        <taxon>Onygenales</taxon>
        <taxon>Onygenaceae</taxon>
        <taxon>Coccidioides</taxon>
    </lineage>
</organism>
<evidence type="ECO:0000256" key="1">
    <source>
        <dbReference type="SAM" id="MobiDB-lite"/>
    </source>
</evidence>
<reference evidence="3" key="1">
    <citation type="journal article" date="2010" name="Genome Res.">
        <title>Population genomic sequencing of Coccidioides fungi reveals recent hybridization and transposon control.</title>
        <authorList>
            <person name="Neafsey D.E."/>
            <person name="Barker B.M."/>
            <person name="Sharpton T.J."/>
            <person name="Stajich J.E."/>
            <person name="Park D.J."/>
            <person name="Whiston E."/>
            <person name="Hung C.-Y."/>
            <person name="McMahan C."/>
            <person name="White J."/>
            <person name="Sykes S."/>
            <person name="Heiman D."/>
            <person name="Young S."/>
            <person name="Zeng Q."/>
            <person name="Abouelleil A."/>
            <person name="Aftuck L."/>
            <person name="Bessette D."/>
            <person name="Brown A."/>
            <person name="FitzGerald M."/>
            <person name="Lui A."/>
            <person name="Macdonald J.P."/>
            <person name="Priest M."/>
            <person name="Orbach M.J."/>
            <person name="Galgiani J.N."/>
            <person name="Kirkland T.N."/>
            <person name="Cole G.T."/>
            <person name="Birren B.W."/>
            <person name="Henn M.R."/>
            <person name="Taylor J.W."/>
            <person name="Rounsley S.D."/>
        </authorList>
    </citation>
    <scope>NUCLEOTIDE SEQUENCE [LARGE SCALE GENOMIC DNA]</scope>
    <source>
        <strain evidence="3">H538.4</strain>
    </source>
</reference>
<dbReference type="VEuPathDB" id="FungiDB:CIHG_03593"/>